<name>A0ABU5VYP6_9BACT</name>
<sequence length="90" mass="9941">MAHVVADKAKILARVNRIKGQLEAFSKAVDSGQDCYQVLQLLASCRGAMNGLMSEVVENHIREHIVEAENKKAASESGEDLIEIMRSFLK</sequence>
<accession>A0ABU5VYP6</accession>
<gene>
    <name evidence="2" type="ORF">SHI21_18330</name>
</gene>
<dbReference type="Proteomes" id="UP001302274">
    <property type="component" value="Unassembled WGS sequence"/>
</dbReference>
<keyword evidence="3" id="KW-1185">Reference proteome</keyword>
<evidence type="ECO:0000313" key="3">
    <source>
        <dbReference type="Proteomes" id="UP001302274"/>
    </source>
</evidence>
<proteinExistence type="inferred from homology"/>
<comment type="caution">
    <text evidence="2">The sequence shown here is derived from an EMBL/GenBank/DDBJ whole genome shotgun (WGS) entry which is preliminary data.</text>
</comment>
<dbReference type="EMBL" id="JAYGJQ010000003">
    <property type="protein sequence ID" value="MEA9358198.1"/>
    <property type="molecule type" value="Genomic_DNA"/>
</dbReference>
<dbReference type="RefSeq" id="WP_323578504.1">
    <property type="nucleotide sequence ID" value="NZ_JAYGJQ010000003.1"/>
</dbReference>
<dbReference type="PANTHER" id="PTHR33677:SF5">
    <property type="entry name" value="TRANSCRIPTIONAL REPRESSOR FRMR"/>
    <property type="match status" value="1"/>
</dbReference>
<dbReference type="PANTHER" id="PTHR33677">
    <property type="entry name" value="TRANSCRIPTIONAL REPRESSOR FRMR-RELATED"/>
    <property type="match status" value="1"/>
</dbReference>
<organism evidence="2 3">
    <name type="scientific">Bacteriovorax antarcticus</name>
    <dbReference type="NCBI Taxonomy" id="3088717"/>
    <lineage>
        <taxon>Bacteria</taxon>
        <taxon>Pseudomonadati</taxon>
        <taxon>Bdellovibrionota</taxon>
        <taxon>Bacteriovoracia</taxon>
        <taxon>Bacteriovoracales</taxon>
        <taxon>Bacteriovoracaceae</taxon>
        <taxon>Bacteriovorax</taxon>
    </lineage>
</organism>
<dbReference type="Pfam" id="PF02583">
    <property type="entry name" value="Trns_repr_metal"/>
    <property type="match status" value="1"/>
</dbReference>
<dbReference type="Gene3D" id="1.20.58.1000">
    <property type="entry name" value="Metal-sensitive repressor, helix protomer"/>
    <property type="match status" value="1"/>
</dbReference>
<protein>
    <submittedName>
        <fullName evidence="2">Metal/formaldehyde-sensitive transcriptional repressor</fullName>
    </submittedName>
</protein>
<dbReference type="InterPro" id="IPR038390">
    <property type="entry name" value="Metal_Tscrpt_repr_sf"/>
</dbReference>
<dbReference type="CDD" id="cd10153">
    <property type="entry name" value="RcnR-FrmR-like_DUF156"/>
    <property type="match status" value="1"/>
</dbReference>
<dbReference type="InterPro" id="IPR003735">
    <property type="entry name" value="Metal_Tscrpt_repr"/>
</dbReference>
<comment type="similarity">
    <text evidence="1">Belongs to the FrmR/RcnR family.</text>
</comment>
<evidence type="ECO:0000313" key="2">
    <source>
        <dbReference type="EMBL" id="MEA9358198.1"/>
    </source>
</evidence>
<reference evidence="2 3" key="1">
    <citation type="submission" date="2023-11" db="EMBL/GenBank/DDBJ databases">
        <title>A Novel Polar Bacteriovorax (B. antarcticus) Isolated from the Biocrust in Antarctica.</title>
        <authorList>
            <person name="Mun W."/>
            <person name="Choi S.Y."/>
            <person name="Mitchell R.J."/>
        </authorList>
    </citation>
    <scope>NUCLEOTIDE SEQUENCE [LARGE SCALE GENOMIC DNA]</scope>
    <source>
        <strain evidence="2 3">PP10</strain>
    </source>
</reference>
<evidence type="ECO:0000256" key="1">
    <source>
        <dbReference type="ARBA" id="ARBA00005260"/>
    </source>
</evidence>